<dbReference type="GO" id="GO:0009252">
    <property type="term" value="P:peptidoglycan biosynthetic process"/>
    <property type="evidence" value="ECO:0007669"/>
    <property type="project" value="UniProtKB-KW"/>
</dbReference>
<keyword evidence="10" id="KW-0961">Cell wall biogenesis/degradation</keyword>
<feature type="domain" description="Penicillin-binding protein transpeptidase" evidence="13">
    <location>
        <begin position="888"/>
        <end position="1039"/>
    </location>
</feature>
<evidence type="ECO:0000256" key="6">
    <source>
        <dbReference type="ARBA" id="ARBA00022960"/>
    </source>
</evidence>
<protein>
    <submittedName>
        <fullName evidence="15">Penicillin-binding protein 2</fullName>
    </submittedName>
</protein>
<evidence type="ECO:0000256" key="12">
    <source>
        <dbReference type="SAM" id="Phobius"/>
    </source>
</evidence>
<comment type="similarity">
    <text evidence="3">Belongs to the transpeptidase family.</text>
</comment>
<dbReference type="EMBL" id="FQXP01000009">
    <property type="protein sequence ID" value="SHI02621.1"/>
    <property type="molecule type" value="Genomic_DNA"/>
</dbReference>
<proteinExistence type="inferred from homology"/>
<keyword evidence="6" id="KW-0133">Cell shape</keyword>
<dbReference type="PANTHER" id="PTHR30627">
    <property type="entry name" value="PEPTIDOGLYCAN D,D-TRANSPEPTIDASE"/>
    <property type="match status" value="1"/>
</dbReference>
<keyword evidence="4" id="KW-1003">Cell membrane</keyword>
<dbReference type="GO" id="GO:0071555">
    <property type="term" value="P:cell wall organization"/>
    <property type="evidence" value="ECO:0007669"/>
    <property type="project" value="UniProtKB-KW"/>
</dbReference>
<dbReference type="SUPFAM" id="SSF56519">
    <property type="entry name" value="Penicillin binding protein dimerisation domain"/>
    <property type="match status" value="1"/>
</dbReference>
<dbReference type="SUPFAM" id="SSF56601">
    <property type="entry name" value="beta-lactamase/transpeptidase-like"/>
    <property type="match status" value="2"/>
</dbReference>
<name>A0A1M5XS30_9CLOT</name>
<dbReference type="GO" id="GO:0008658">
    <property type="term" value="F:penicillin binding"/>
    <property type="evidence" value="ECO:0007669"/>
    <property type="project" value="InterPro"/>
</dbReference>
<feature type="domain" description="Penicillin-binding protein transpeptidase" evidence="13">
    <location>
        <begin position="432"/>
        <end position="678"/>
    </location>
</feature>
<reference evidence="15 16" key="1">
    <citation type="submission" date="2016-11" db="EMBL/GenBank/DDBJ databases">
        <authorList>
            <person name="Jaros S."/>
            <person name="Januszkiewicz K."/>
            <person name="Wedrychowicz H."/>
        </authorList>
    </citation>
    <scope>NUCLEOTIDE SEQUENCE [LARGE SCALE GENOMIC DNA]</scope>
    <source>
        <strain evidence="15 16">DSM 3089</strain>
    </source>
</reference>
<dbReference type="InterPro" id="IPR001460">
    <property type="entry name" value="PCN-bd_Tpept"/>
</dbReference>
<keyword evidence="9 12" id="KW-0472">Membrane</keyword>
<dbReference type="InterPro" id="IPR050515">
    <property type="entry name" value="Beta-lactam/transpept"/>
</dbReference>
<feature type="compositionally biased region" description="Polar residues" evidence="11">
    <location>
        <begin position="1068"/>
        <end position="1102"/>
    </location>
</feature>
<dbReference type="Proteomes" id="UP000184526">
    <property type="component" value="Unassembled WGS sequence"/>
</dbReference>
<dbReference type="PANTHER" id="PTHR30627:SF2">
    <property type="entry name" value="PEPTIDOGLYCAN D,D-TRANSPEPTIDASE MRDA"/>
    <property type="match status" value="1"/>
</dbReference>
<evidence type="ECO:0000256" key="5">
    <source>
        <dbReference type="ARBA" id="ARBA00022692"/>
    </source>
</evidence>
<feature type="transmembrane region" description="Helical" evidence="12">
    <location>
        <begin position="12"/>
        <end position="32"/>
    </location>
</feature>
<evidence type="ECO:0000256" key="8">
    <source>
        <dbReference type="ARBA" id="ARBA00022989"/>
    </source>
</evidence>
<evidence type="ECO:0000256" key="10">
    <source>
        <dbReference type="ARBA" id="ARBA00023316"/>
    </source>
</evidence>
<feature type="compositionally biased region" description="Basic and acidic residues" evidence="11">
    <location>
        <begin position="1057"/>
        <end position="1066"/>
    </location>
</feature>
<keyword evidence="8 12" id="KW-1133">Transmembrane helix</keyword>
<dbReference type="Pfam" id="PF00905">
    <property type="entry name" value="Transpeptidase"/>
    <property type="match status" value="2"/>
</dbReference>
<evidence type="ECO:0000256" key="1">
    <source>
        <dbReference type="ARBA" id="ARBA00004167"/>
    </source>
</evidence>
<gene>
    <name evidence="15" type="ORF">SAMN02745196_02430</name>
</gene>
<dbReference type="InterPro" id="IPR012338">
    <property type="entry name" value="Beta-lactam/transpept-like"/>
</dbReference>
<dbReference type="InterPro" id="IPR036138">
    <property type="entry name" value="PBP_dimer_sf"/>
</dbReference>
<keyword evidence="5 12" id="KW-0812">Transmembrane</keyword>
<dbReference type="Gene3D" id="3.90.1310.10">
    <property type="entry name" value="Penicillin-binding protein 2a (Domain 2)"/>
    <property type="match status" value="2"/>
</dbReference>
<dbReference type="Pfam" id="PF03717">
    <property type="entry name" value="PBP_dimer"/>
    <property type="match status" value="1"/>
</dbReference>
<comment type="subcellular location">
    <subcellularLocation>
        <location evidence="2">Cell membrane</location>
    </subcellularLocation>
    <subcellularLocation>
        <location evidence="1">Membrane</location>
        <topology evidence="1">Single-pass membrane protein</topology>
    </subcellularLocation>
</comment>
<evidence type="ECO:0000256" key="4">
    <source>
        <dbReference type="ARBA" id="ARBA00022475"/>
    </source>
</evidence>
<evidence type="ECO:0000256" key="3">
    <source>
        <dbReference type="ARBA" id="ARBA00007171"/>
    </source>
</evidence>
<feature type="region of interest" description="Disordered" evidence="11">
    <location>
        <begin position="1057"/>
        <end position="1102"/>
    </location>
</feature>
<evidence type="ECO:0000313" key="16">
    <source>
        <dbReference type="Proteomes" id="UP000184526"/>
    </source>
</evidence>
<dbReference type="OrthoDB" id="9757901at2"/>
<evidence type="ECO:0000256" key="2">
    <source>
        <dbReference type="ARBA" id="ARBA00004236"/>
    </source>
</evidence>
<dbReference type="RefSeq" id="WP_072832278.1">
    <property type="nucleotide sequence ID" value="NZ_FQXP01000009.1"/>
</dbReference>
<dbReference type="InterPro" id="IPR005311">
    <property type="entry name" value="PBP_dimer"/>
</dbReference>
<evidence type="ECO:0000259" key="13">
    <source>
        <dbReference type="Pfam" id="PF00905"/>
    </source>
</evidence>
<keyword evidence="16" id="KW-1185">Reference proteome</keyword>
<evidence type="ECO:0000256" key="11">
    <source>
        <dbReference type="SAM" id="MobiDB-lite"/>
    </source>
</evidence>
<dbReference type="GO" id="GO:0008360">
    <property type="term" value="P:regulation of cell shape"/>
    <property type="evidence" value="ECO:0007669"/>
    <property type="project" value="UniProtKB-KW"/>
</dbReference>
<dbReference type="AlphaFoldDB" id="A0A1M5XS30"/>
<organism evidence="15 16">
    <name type="scientific">Clostridium collagenovorans DSM 3089</name>
    <dbReference type="NCBI Taxonomy" id="1121306"/>
    <lineage>
        <taxon>Bacteria</taxon>
        <taxon>Bacillati</taxon>
        <taxon>Bacillota</taxon>
        <taxon>Clostridia</taxon>
        <taxon>Eubacteriales</taxon>
        <taxon>Clostridiaceae</taxon>
        <taxon>Clostridium</taxon>
    </lineage>
</organism>
<evidence type="ECO:0000313" key="15">
    <source>
        <dbReference type="EMBL" id="SHI02621.1"/>
    </source>
</evidence>
<feature type="domain" description="Penicillin-binding protein dimerisation" evidence="14">
    <location>
        <begin position="57"/>
        <end position="375"/>
    </location>
</feature>
<dbReference type="Gene3D" id="3.40.710.10">
    <property type="entry name" value="DD-peptidase/beta-lactamase superfamily"/>
    <property type="match status" value="2"/>
</dbReference>
<evidence type="ECO:0000256" key="9">
    <source>
        <dbReference type="ARBA" id="ARBA00023136"/>
    </source>
</evidence>
<sequence length="1102" mass="124512">MKSRKKRKEFNRYIAFIICMALIFTAILSKLIELQIKDVEYYREIADKNSHKIINKASPRGEIYDKEGKLLATNKQSYIITFTETEESKEKFYKTIDDVLKLLAENGEKLEDGFALKVDPFKLEFNVSDESAIEWNDLRFKKDRGLSEAVAKKKFPNKNLDQLNDEQKAEVEEALKFITPEQVFHHLVIQYSLFDLVKDQYIEESWNKLSEEEKSTINKDEWYKKEVKNWENTKPEAKSEYLYEKVDYATIRNYMIVKDKINMQRFSGSNPVTIANDIKEETAFIFEQMQPNLPGISVMKQPIREYPNGDLASSILGYMRKINPGEQSKYEEKGYDPNTDYIGADGIEAAFEDVLRGTKGQESIETNKSGRKIKSLGEQVAYPGNNVKLTLDADLQKVSDKALDDTMAELRKKRRTTYGNDSDVNTANATRGAAVTIDVKTGEILAMSSRPGYDPNLFTVPGRLSDEEYKKYFSPDMEAFGREYIKKSGLTSLSTYRKKSMVGMSAQEREDYILNDLFPVVRDENGEAVGRTDKYDIAPKPLFNYATQTLVPPGSIFKVLTSIAGLEEGVINRNTMIHDSGYYNKRYKQYKGASWKFNLNGGSHGNQNIIQALADSNNYYMYEIADRMFEKGGVETKEGLNMLAKYAWKYGLGAEPSENANYSTGIELNEYFGQVYNYESSKKSFAVLYTQNIYEFLQQGTNSIKSNTYKGIDIVPSNTDEESIKQIKKDLTNIIKNEIIEGVDGREFQADFKKTLEDKLKELINSQDKVYKDSHKQLIDILNSQVLNEESTVKLDGATKEALKNEIKNSKPEDYKSLVSYVENNLVSKAEEIELNNETKAKLENIIANSKSENINGYSDKDINGMIETIQFSVRDAKEEIKSGTNTYNASIGQGLNQFTPLQLANYIATVVNGGNRYKAHIVDSITDADGNVIKDYSEPELIENTGVSKETIDIVKEGMLGSTTTGTGSKAFQGFPIPSGSKTSSSTFHNEELDMGRTTYALYGSFAPYDNPEIAVVVIIFDGGNGGDAGPVVRAIYEEYFRDKITEMNPGYKFTYTKEEEKVDPNKLNTNSSNEDKTTNPAGTLSQSEVNDVNQNVGNTP</sequence>
<accession>A0A1M5XS30</accession>
<dbReference type="GO" id="GO:0005886">
    <property type="term" value="C:plasma membrane"/>
    <property type="evidence" value="ECO:0007669"/>
    <property type="project" value="UniProtKB-SubCell"/>
</dbReference>
<evidence type="ECO:0000259" key="14">
    <source>
        <dbReference type="Pfam" id="PF03717"/>
    </source>
</evidence>
<dbReference type="STRING" id="1121306.SAMN02745196_02430"/>
<keyword evidence="7" id="KW-0573">Peptidoglycan synthesis</keyword>
<evidence type="ECO:0000256" key="7">
    <source>
        <dbReference type="ARBA" id="ARBA00022984"/>
    </source>
</evidence>
<dbReference type="GO" id="GO:0071972">
    <property type="term" value="F:peptidoglycan L,D-transpeptidase activity"/>
    <property type="evidence" value="ECO:0007669"/>
    <property type="project" value="TreeGrafter"/>
</dbReference>